<dbReference type="Proteomes" id="UP000003781">
    <property type="component" value="Unassembled WGS sequence"/>
</dbReference>
<name>A3IHM2_9CHRO</name>
<keyword evidence="2" id="KW-1185">Reference proteome</keyword>
<reference evidence="1 2" key="1">
    <citation type="submission" date="2007-03" db="EMBL/GenBank/DDBJ databases">
        <authorList>
            <person name="Stal L."/>
            <person name="Ferriera S."/>
            <person name="Johnson J."/>
            <person name="Kravitz S."/>
            <person name="Beeson K."/>
            <person name="Sutton G."/>
            <person name="Rogers Y.-H."/>
            <person name="Friedman R."/>
            <person name="Frazier M."/>
            <person name="Venter J.C."/>
        </authorList>
    </citation>
    <scope>NUCLEOTIDE SEQUENCE [LARGE SCALE GENOMIC DNA]</scope>
    <source>
        <strain evidence="1 2">CCY0110</strain>
    </source>
</reference>
<sequence>MPRVIFWGLEKNINPSASIRSKTSASFS</sequence>
<comment type="caution">
    <text evidence="1">The sequence shown here is derived from an EMBL/GenBank/DDBJ whole genome shotgun (WGS) entry which is preliminary data.</text>
</comment>
<accession>A3IHM2</accession>
<dbReference type="AlphaFoldDB" id="A3IHM2"/>
<proteinExistence type="predicted"/>
<protein>
    <submittedName>
        <fullName evidence="1">Uncharacterized protein</fullName>
    </submittedName>
</protein>
<gene>
    <name evidence="1" type="ORF">CY0110_15952</name>
</gene>
<evidence type="ECO:0000313" key="2">
    <source>
        <dbReference type="Proteomes" id="UP000003781"/>
    </source>
</evidence>
<evidence type="ECO:0000313" key="1">
    <source>
        <dbReference type="EMBL" id="EAZ93304.1"/>
    </source>
</evidence>
<dbReference type="EMBL" id="AAXW01000002">
    <property type="protein sequence ID" value="EAZ93304.1"/>
    <property type="molecule type" value="Genomic_DNA"/>
</dbReference>
<organism evidence="1 2">
    <name type="scientific">Crocosphaera chwakensis CCY0110</name>
    <dbReference type="NCBI Taxonomy" id="391612"/>
    <lineage>
        <taxon>Bacteria</taxon>
        <taxon>Bacillati</taxon>
        <taxon>Cyanobacteriota</taxon>
        <taxon>Cyanophyceae</taxon>
        <taxon>Oscillatoriophycideae</taxon>
        <taxon>Chroococcales</taxon>
        <taxon>Aphanothecaceae</taxon>
        <taxon>Crocosphaera</taxon>
        <taxon>Crocosphaera chwakensis</taxon>
    </lineage>
</organism>